<dbReference type="RefSeq" id="WP_182665560.1">
    <property type="nucleotide sequence ID" value="NZ_JACIVI010000006.1"/>
</dbReference>
<comment type="caution">
    <text evidence="1">The sequence shown here is derived from an EMBL/GenBank/DDBJ whole genome shotgun (WGS) entry which is preliminary data.</text>
</comment>
<dbReference type="PROSITE" id="PS51257">
    <property type="entry name" value="PROKAR_LIPOPROTEIN"/>
    <property type="match status" value="1"/>
</dbReference>
<organism evidence="1 2">
    <name type="scientific">Aquariibacter albus</name>
    <dbReference type="NCBI Taxonomy" id="2759899"/>
    <lineage>
        <taxon>Bacteria</taxon>
        <taxon>Pseudomonadati</taxon>
        <taxon>Pseudomonadota</taxon>
        <taxon>Betaproteobacteria</taxon>
        <taxon>Burkholderiales</taxon>
        <taxon>Sphaerotilaceae</taxon>
        <taxon>Aquariibacter</taxon>
    </lineage>
</organism>
<reference evidence="1 2" key="1">
    <citation type="submission" date="2020-08" db="EMBL/GenBank/DDBJ databases">
        <title>Aquariorum lacteus gen. nov., sp. nov., a new member of the family Comamonadaceae, isolated from freshwater aquarium.</title>
        <authorList>
            <person name="Chun S.-J."/>
        </authorList>
    </citation>
    <scope>NUCLEOTIDE SEQUENCE [LARGE SCALE GENOMIC DNA]</scope>
    <source>
        <strain evidence="1 2">SJAQ100</strain>
    </source>
</reference>
<dbReference type="Proteomes" id="UP000586093">
    <property type="component" value="Unassembled WGS sequence"/>
</dbReference>
<evidence type="ECO:0000313" key="1">
    <source>
        <dbReference type="EMBL" id="MBB1163026.1"/>
    </source>
</evidence>
<accession>A0A839HM07</accession>
<dbReference type="AlphaFoldDB" id="A0A839HM07"/>
<name>A0A839HM07_9BURK</name>
<sequence length="192" mass="20306">MRSPVLVPSLPGDSAGPRRRGLALLLAGLAALGGCSPALDWRSVRPADGAVAVWMPCKPDRHERPVQLAAGLKVTLQMQVCDAGGTSWAVSSFEVAEPAAVDAALEALRAARPAQLGGSEREARAYTPAGAAPRAQAQRILVEGRRPDGRPVRELSAAFAVDRQVYQLLALDGQPGPEALDMFFERLELARP</sequence>
<gene>
    <name evidence="1" type="ORF">H4F90_13715</name>
</gene>
<keyword evidence="2" id="KW-1185">Reference proteome</keyword>
<proteinExistence type="predicted"/>
<protein>
    <recommendedName>
        <fullName evidence="3">Lipoprotein</fullName>
    </recommendedName>
</protein>
<dbReference type="EMBL" id="JACIVI010000006">
    <property type="protein sequence ID" value="MBB1163026.1"/>
    <property type="molecule type" value="Genomic_DNA"/>
</dbReference>
<evidence type="ECO:0000313" key="2">
    <source>
        <dbReference type="Proteomes" id="UP000586093"/>
    </source>
</evidence>
<evidence type="ECO:0008006" key="3">
    <source>
        <dbReference type="Google" id="ProtNLM"/>
    </source>
</evidence>